<dbReference type="Pfam" id="PF03743">
    <property type="entry name" value="TrbI"/>
    <property type="match status" value="1"/>
</dbReference>
<keyword evidence="4" id="KW-1133">Transmembrane helix</keyword>
<dbReference type="InterPro" id="IPR048018">
    <property type="entry name" value="T4SS_ComB10-like"/>
</dbReference>
<feature type="compositionally biased region" description="Basic residues" evidence="6">
    <location>
        <begin position="436"/>
        <end position="445"/>
    </location>
</feature>
<sequence length="741" mass="80832">MINIKRALIIIPVTSCLLYANAENEDLKYLLKDSNTKFPVSDYIWQEQRPKQNVSDFYNSQSNTNNPAKPNSNLATKGNQVKLVGYDENGNPIYMDENGNLVDKNGNLILDSNGNPIKVKIGKDGKPILVDSNGNLVDSKGKPILDSNGKPIKVMYDENGNPILVDSNGNLVDSSGKPILDKYGKPIKVSVDSNGKAILTDSKGNRVDSSGKTLKEKKKNVKLVGYDENGNPIYMDENGNLVDKNGNLILDSNGNPIKVKIGKDGKPILVDSNGNLVDSSGKPILDSSGKPIKVLLDENGNPILVDSNGNLVDSKGKPILDKNGKPIKVLIDPNGNPILMDSEGNLVDSSGKPILDKYGKPIKVAVDKNGNVVLVDSKGNLVDKDGDLILDTFGKPIRVEFDSDGNAILYDSNGVIIDSNKLKMLMKKHQVEKDLKKKKLQRKSKGTQGSKGKYTQKGKGKGNVKAKQPRHPILDEYGVDDLSELDNSEMSLDEIMRQSLLVANDSKTKEASTVKYGDSSFSNQENIDEATNEHKLHRMIPAGKLIPCVLLTPINSEIEGIVSAQVEQDIYAHMGKAVLIPRGSKVIGFYKNDNNVGQARLQIVWREIITPQGVNVILTNAVTGDSEGYAGAKGYLNNRYWQRYGVGISMQTLANSLTFAIANGTQKPNASAGSAFYTGQVLAQGQADINTALKQILQTQQQIKPIIQIKAGSRIFITPSTHIWFPIPKKNEIMAKYFEEQ</sequence>
<keyword evidence="3" id="KW-0812">Transmembrane</keyword>
<dbReference type="SUPFAM" id="SSF101898">
    <property type="entry name" value="NHL repeat"/>
    <property type="match status" value="1"/>
</dbReference>
<name>N2B6A0_9HELI</name>
<evidence type="ECO:0000256" key="5">
    <source>
        <dbReference type="ARBA" id="ARBA00023136"/>
    </source>
</evidence>
<dbReference type="Gene3D" id="2.40.128.260">
    <property type="entry name" value="Type IV secretion system, VirB10/TraB/TrbI"/>
    <property type="match status" value="1"/>
</dbReference>
<dbReference type="GeneID" id="68902261"/>
<evidence type="ECO:0008006" key="10">
    <source>
        <dbReference type="Google" id="ProtNLM"/>
    </source>
</evidence>
<keyword evidence="5" id="KW-0472">Membrane</keyword>
<dbReference type="InterPro" id="IPR005498">
    <property type="entry name" value="T4SS_VirB10/TraB/TrbI"/>
</dbReference>
<evidence type="ECO:0000256" key="7">
    <source>
        <dbReference type="SAM" id="SignalP"/>
    </source>
</evidence>
<organism evidence="8 9">
    <name type="scientific">Helicobacter bilis WiWa</name>
    <dbReference type="NCBI Taxonomy" id="1235804"/>
    <lineage>
        <taxon>Bacteria</taxon>
        <taxon>Pseudomonadati</taxon>
        <taxon>Campylobacterota</taxon>
        <taxon>Epsilonproteobacteria</taxon>
        <taxon>Campylobacterales</taxon>
        <taxon>Helicobacteraceae</taxon>
        <taxon>Helicobacter</taxon>
    </lineage>
</organism>
<dbReference type="InterPro" id="IPR042217">
    <property type="entry name" value="T4SS_VirB10/TrbI"/>
</dbReference>
<evidence type="ECO:0000313" key="8">
    <source>
        <dbReference type="EMBL" id="EMZ37212.1"/>
    </source>
</evidence>
<dbReference type="HOGENOM" id="CLU_022177_2_0_7"/>
<dbReference type="EMBL" id="AQFW01000020">
    <property type="protein sequence ID" value="EMZ37212.1"/>
    <property type="molecule type" value="Genomic_DNA"/>
</dbReference>
<evidence type="ECO:0000256" key="2">
    <source>
        <dbReference type="ARBA" id="ARBA00010265"/>
    </source>
</evidence>
<dbReference type="PATRIC" id="fig|1235804.3.peg.2432"/>
<evidence type="ECO:0000256" key="4">
    <source>
        <dbReference type="ARBA" id="ARBA00022989"/>
    </source>
</evidence>
<dbReference type="Proteomes" id="UP000012527">
    <property type="component" value="Unassembled WGS sequence"/>
</dbReference>
<dbReference type="AlphaFoldDB" id="N2B6A0"/>
<evidence type="ECO:0000256" key="6">
    <source>
        <dbReference type="SAM" id="MobiDB-lite"/>
    </source>
</evidence>
<feature type="signal peptide" evidence="7">
    <location>
        <begin position="1"/>
        <end position="22"/>
    </location>
</feature>
<feature type="chain" id="PRO_5004114179" description="TrbI/VirB10 family protein" evidence="7">
    <location>
        <begin position="23"/>
        <end position="741"/>
    </location>
</feature>
<keyword evidence="7" id="KW-0732">Signal</keyword>
<dbReference type="RefSeq" id="WP_004089477.1">
    <property type="nucleotide sequence ID" value="NZ_KB822521.1"/>
</dbReference>
<evidence type="ECO:0000256" key="1">
    <source>
        <dbReference type="ARBA" id="ARBA00004167"/>
    </source>
</evidence>
<feature type="region of interest" description="Disordered" evidence="6">
    <location>
        <begin position="55"/>
        <end position="78"/>
    </location>
</feature>
<comment type="subcellular location">
    <subcellularLocation>
        <location evidence="1">Membrane</location>
        <topology evidence="1">Single-pass membrane protein</topology>
    </subcellularLocation>
</comment>
<comment type="caution">
    <text evidence="8">The sequence shown here is derived from an EMBL/GenBank/DDBJ whole genome shotgun (WGS) entry which is preliminary data.</text>
</comment>
<reference evidence="8 9" key="1">
    <citation type="submission" date="2013-02" db="EMBL/GenBank/DDBJ databases">
        <title>The Genome Sequence of Helicobacter bilis WiWa.</title>
        <authorList>
            <consortium name="The Broad Institute Genome Sequencing Platform"/>
            <person name="Ward D."/>
            <person name="Overstreet A.-M.C."/>
            <person name="Ramer-Tait A.E."/>
            <person name="Phillips G.J."/>
            <person name="Wannemuehler M.J."/>
            <person name="Walker B."/>
            <person name="Young S.K."/>
            <person name="Zeng Q."/>
            <person name="Gargeya S."/>
            <person name="Fitzgerald M."/>
            <person name="Haas B."/>
            <person name="Abouelleil A."/>
            <person name="Alvarado L."/>
            <person name="Arachchi H.M."/>
            <person name="Berlin A.M."/>
            <person name="Chapman S.B."/>
            <person name="Dewar J."/>
            <person name="Goldberg J."/>
            <person name="Griggs A."/>
            <person name="Gujja S."/>
            <person name="Hansen M."/>
            <person name="Howarth C."/>
            <person name="Imamovic A."/>
            <person name="Larimer J."/>
            <person name="McCowan C."/>
            <person name="Murphy C."/>
            <person name="Neiman D."/>
            <person name="Pearson M."/>
            <person name="Priest M."/>
            <person name="Roberts A."/>
            <person name="Saif S."/>
            <person name="Shea T."/>
            <person name="Sisk P."/>
            <person name="Sykes S."/>
            <person name="Wortman J."/>
            <person name="Nusbaum C."/>
            <person name="Birren B."/>
        </authorList>
    </citation>
    <scope>NUCLEOTIDE SEQUENCE [LARGE SCALE GENOMIC DNA]</scope>
    <source>
        <strain evidence="8 9">WiWa</strain>
    </source>
</reference>
<evidence type="ECO:0000313" key="9">
    <source>
        <dbReference type="Proteomes" id="UP000012527"/>
    </source>
</evidence>
<dbReference type="Gene3D" id="2.120.10.30">
    <property type="entry name" value="TolB, C-terminal domain"/>
    <property type="match status" value="1"/>
</dbReference>
<feature type="region of interest" description="Disordered" evidence="6">
    <location>
        <begin position="433"/>
        <end position="467"/>
    </location>
</feature>
<comment type="similarity">
    <text evidence="2">Belongs to the TrbI/VirB10 family.</text>
</comment>
<feature type="compositionally biased region" description="Basic residues" evidence="6">
    <location>
        <begin position="454"/>
        <end position="467"/>
    </location>
</feature>
<protein>
    <recommendedName>
        <fullName evidence="10">TrbI/VirB10 family protein</fullName>
    </recommendedName>
</protein>
<dbReference type="NCBIfam" id="NF038092">
    <property type="entry name" value="T4SS_ComB10"/>
    <property type="match status" value="1"/>
</dbReference>
<evidence type="ECO:0000256" key="3">
    <source>
        <dbReference type="ARBA" id="ARBA00022692"/>
    </source>
</evidence>
<accession>N2B6A0</accession>
<gene>
    <name evidence="8" type="ORF">C826_02209</name>
</gene>
<proteinExistence type="inferred from homology"/>
<dbReference type="InterPro" id="IPR011042">
    <property type="entry name" value="6-blade_b-propeller_TolB-like"/>
</dbReference>
<dbReference type="CDD" id="cd16429">
    <property type="entry name" value="VirB10"/>
    <property type="match status" value="1"/>
</dbReference>
<dbReference type="GO" id="GO:0016020">
    <property type="term" value="C:membrane"/>
    <property type="evidence" value="ECO:0007669"/>
    <property type="project" value="UniProtKB-SubCell"/>
</dbReference>